<reference evidence="2 3" key="1">
    <citation type="submission" date="2018-06" db="EMBL/GenBank/DDBJ databases">
        <title>Genomic Encyclopedia of Type Strains, Phase IV (KMG-IV): sequencing the most valuable type-strain genomes for metagenomic binning, comparative biology and taxonomic classification.</title>
        <authorList>
            <person name="Goeker M."/>
        </authorList>
    </citation>
    <scope>NUCLEOTIDE SEQUENCE [LARGE SCALE GENOMIC DNA]</scope>
    <source>
        <strain evidence="2 3">DSM 45521</strain>
    </source>
</reference>
<dbReference type="EMBL" id="QJSP01000042">
    <property type="protein sequence ID" value="PYE11109.1"/>
    <property type="molecule type" value="Genomic_DNA"/>
</dbReference>
<dbReference type="Proteomes" id="UP000247591">
    <property type="component" value="Unassembled WGS sequence"/>
</dbReference>
<name>A0A318RDL6_WILLI</name>
<keyword evidence="3" id="KW-1185">Reference proteome</keyword>
<feature type="compositionally biased region" description="Basic and acidic residues" evidence="1">
    <location>
        <begin position="1"/>
        <end position="11"/>
    </location>
</feature>
<dbReference type="AlphaFoldDB" id="A0A318RDL6"/>
<comment type="caution">
    <text evidence="2">The sequence shown here is derived from an EMBL/GenBank/DDBJ whole genome shotgun (WGS) entry which is preliminary data.</text>
</comment>
<accession>A0A318RDL6</accession>
<evidence type="ECO:0000313" key="2">
    <source>
        <dbReference type="EMBL" id="PYE11109.1"/>
    </source>
</evidence>
<gene>
    <name evidence="2" type="ORF">DFR67_1421</name>
</gene>
<evidence type="ECO:0000313" key="3">
    <source>
        <dbReference type="Proteomes" id="UP000247591"/>
    </source>
</evidence>
<organism evidence="2 3">
    <name type="scientific">Williamsia limnetica</name>
    <dbReference type="NCBI Taxonomy" id="882452"/>
    <lineage>
        <taxon>Bacteria</taxon>
        <taxon>Bacillati</taxon>
        <taxon>Actinomycetota</taxon>
        <taxon>Actinomycetes</taxon>
        <taxon>Mycobacteriales</taxon>
        <taxon>Nocardiaceae</taxon>
        <taxon>Williamsia</taxon>
    </lineage>
</organism>
<proteinExistence type="predicted"/>
<feature type="non-terminal residue" evidence="2">
    <location>
        <position position="1"/>
    </location>
</feature>
<evidence type="ECO:0000256" key="1">
    <source>
        <dbReference type="SAM" id="MobiDB-lite"/>
    </source>
</evidence>
<sequence>TTPRIMDDRGKKSYQVWRPQPPIPRTMKKVTGWVMSYGDGGQVRVG</sequence>
<protein>
    <submittedName>
        <fullName evidence="2">Uncharacterized protein</fullName>
    </submittedName>
</protein>
<feature type="region of interest" description="Disordered" evidence="1">
    <location>
        <begin position="1"/>
        <end position="23"/>
    </location>
</feature>